<gene>
    <name evidence="1" type="ORF">CWATWH0402_4915</name>
</gene>
<dbReference type="Proteomes" id="UP000018130">
    <property type="component" value="Unassembled WGS sequence"/>
</dbReference>
<dbReference type="AlphaFoldDB" id="T2JS93"/>
<evidence type="ECO:0000313" key="2">
    <source>
        <dbReference type="Proteomes" id="UP000018130"/>
    </source>
</evidence>
<reference evidence="1 2" key="1">
    <citation type="submission" date="2013-01" db="EMBL/GenBank/DDBJ databases">
        <authorList>
            <person name="Bench S."/>
        </authorList>
    </citation>
    <scope>NUCLEOTIDE SEQUENCE [LARGE SCALE GENOMIC DNA]</scope>
    <source>
        <strain evidence="1 2">WH 0402</strain>
    </source>
</reference>
<accession>T2JS93</accession>
<reference evidence="1 2" key="2">
    <citation type="submission" date="2013-09" db="EMBL/GenBank/DDBJ databases">
        <title>Whole genome comparison of six Crocosphaera watsonii strains with differing phenotypes.</title>
        <authorList>
            <person name="Bench S.R."/>
            <person name="Heller P."/>
            <person name="Frank I."/>
            <person name="Arciniega M."/>
            <person name="Shilova I.N."/>
            <person name="Zehr J.P."/>
        </authorList>
    </citation>
    <scope>NUCLEOTIDE SEQUENCE [LARGE SCALE GENOMIC DNA]</scope>
    <source>
        <strain evidence="1 2">WH 0402</strain>
    </source>
</reference>
<sequence length="37" mass="4375">MKMVGYGADKNYDVFIKIKSAPNPPYDLRKRLKIIKY</sequence>
<name>T2JS93_CROWT</name>
<protein>
    <submittedName>
        <fullName evidence="1">Uncharacterized protein</fullName>
    </submittedName>
</protein>
<organism evidence="1 2">
    <name type="scientific">Crocosphaera watsonii WH 0402</name>
    <dbReference type="NCBI Taxonomy" id="1284629"/>
    <lineage>
        <taxon>Bacteria</taxon>
        <taxon>Bacillati</taxon>
        <taxon>Cyanobacteriota</taxon>
        <taxon>Cyanophyceae</taxon>
        <taxon>Oscillatoriophycideae</taxon>
        <taxon>Chroococcales</taxon>
        <taxon>Aphanothecaceae</taxon>
        <taxon>Crocosphaera</taxon>
    </lineage>
</organism>
<evidence type="ECO:0000313" key="1">
    <source>
        <dbReference type="EMBL" id="CCQ68095.1"/>
    </source>
</evidence>
<dbReference type="EMBL" id="CAQN01000694">
    <property type="protein sequence ID" value="CCQ68095.1"/>
    <property type="molecule type" value="Genomic_DNA"/>
</dbReference>
<proteinExistence type="predicted"/>
<comment type="caution">
    <text evidence="1">The sequence shown here is derived from an EMBL/GenBank/DDBJ whole genome shotgun (WGS) entry which is preliminary data.</text>
</comment>